<dbReference type="InterPro" id="IPR029062">
    <property type="entry name" value="Class_I_gatase-like"/>
</dbReference>
<dbReference type="PROSITE" id="PS51257">
    <property type="entry name" value="PROKAR_LIPOPROTEIN"/>
    <property type="match status" value="1"/>
</dbReference>
<evidence type="ECO:0000313" key="2">
    <source>
        <dbReference type="EMBL" id="AKG92236.1"/>
    </source>
</evidence>
<gene>
    <name evidence="2" type="ORF">GAH_00412</name>
</gene>
<dbReference type="InterPro" id="IPR025646">
    <property type="entry name" value="DUF4350"/>
</dbReference>
<name>A0A0F7DC52_9EURY</name>
<dbReference type="Proteomes" id="UP000034723">
    <property type="component" value="Chromosome"/>
</dbReference>
<dbReference type="InParanoid" id="A0A0F7DC52"/>
<reference evidence="2 3" key="1">
    <citation type="submission" date="2015-04" db="EMBL/GenBank/DDBJ databases">
        <title>The complete genome sequence of the hyperthermophilic, obligate iron-reducing archaeon Geoglobus ahangari strain 234T.</title>
        <authorList>
            <person name="Manzella M.P."/>
            <person name="Holmes D.E."/>
            <person name="Rocheleau J.M."/>
            <person name="Chung A."/>
            <person name="Reguera G."/>
            <person name="Kashefi K."/>
        </authorList>
    </citation>
    <scope>NUCLEOTIDE SEQUENCE [LARGE SCALE GENOMIC DNA]</scope>
    <source>
        <strain evidence="2 3">234</strain>
    </source>
</reference>
<dbReference type="EMBL" id="CP011267">
    <property type="protein sequence ID" value="AKG92236.1"/>
    <property type="molecule type" value="Genomic_DNA"/>
</dbReference>
<evidence type="ECO:0000259" key="1">
    <source>
        <dbReference type="Pfam" id="PF14258"/>
    </source>
</evidence>
<dbReference type="Pfam" id="PF14258">
    <property type="entry name" value="DUF4350"/>
    <property type="match status" value="1"/>
</dbReference>
<dbReference type="GeneID" id="24802996"/>
<dbReference type="HOGENOM" id="CLU_1248251_0_0_2"/>
<proteinExistence type="predicted"/>
<dbReference type="RefSeq" id="WP_048094459.1">
    <property type="nucleotide sequence ID" value="NZ_CP011267.1"/>
</dbReference>
<sequence>MGSRTLAFVILIALTIPALLSSGCADKQEAKVVFDTQHRPIFSSFEKMKGVFTEKGLEVVEGGIDDLGDARAYILTGPAHRVYEREIVDFVKGGGVLVIMIHIPPTNLMPLLKAFGMSADTSPIEHNVVKAIPSVETELSRDVESIVLYGAFRVSNPVFVEDKSVIRLSGEEKGVVGMKRFGEGYVILIGDDAAFMDTYIDSADNLKFVENLAEFILKNGKG</sequence>
<keyword evidence="3" id="KW-1185">Reference proteome</keyword>
<dbReference type="STRING" id="113653.GAH_00412"/>
<dbReference type="SUPFAM" id="SSF52317">
    <property type="entry name" value="Class I glutamine amidotransferase-like"/>
    <property type="match status" value="1"/>
</dbReference>
<evidence type="ECO:0000313" key="3">
    <source>
        <dbReference type="Proteomes" id="UP000034723"/>
    </source>
</evidence>
<protein>
    <recommendedName>
        <fullName evidence="1">DUF4350 domain-containing protein</fullName>
    </recommendedName>
</protein>
<organism evidence="2 3">
    <name type="scientific">Geoglobus ahangari</name>
    <dbReference type="NCBI Taxonomy" id="113653"/>
    <lineage>
        <taxon>Archaea</taxon>
        <taxon>Methanobacteriati</taxon>
        <taxon>Methanobacteriota</taxon>
        <taxon>Archaeoglobi</taxon>
        <taxon>Archaeoglobales</taxon>
        <taxon>Archaeoglobaceae</taxon>
        <taxon>Geoglobus</taxon>
    </lineage>
</organism>
<feature type="domain" description="DUF4350" evidence="1">
    <location>
        <begin position="54"/>
        <end position="212"/>
    </location>
</feature>
<dbReference type="AlphaFoldDB" id="A0A0F7DC52"/>
<dbReference type="OrthoDB" id="383254at2157"/>
<accession>A0A0F7DC52</accession>
<dbReference type="KEGG" id="gah:GAH_00412"/>